<evidence type="ECO:0000256" key="1">
    <source>
        <dbReference type="SAM" id="MobiDB-lite"/>
    </source>
</evidence>
<dbReference type="Proteomes" id="UP000008022">
    <property type="component" value="Unassembled WGS sequence"/>
</dbReference>
<dbReference type="AlphaFoldDB" id="A0A0E0QF39"/>
<dbReference type="OMA" id="AYVSRLC"/>
<feature type="compositionally biased region" description="Low complexity" evidence="1">
    <location>
        <begin position="15"/>
        <end position="25"/>
    </location>
</feature>
<keyword evidence="3" id="KW-1185">Reference proteome</keyword>
<sequence>MSLAYVSRLCARAVQAAVRAEQPATTRRRPPHAGRPPPPSSGGGSPAEVAPAAKSVAEEKARRLRRRAEKDEKFLKKDRGRKEEINQENKNHKQSPRKWTWKWMWPQEFGPQKEMNMNARSDSSSLFLLLLRSSSSSSAAFAALIACLDDSEPPAAAAALSFAFHVVAAPPSRVFPAGAGAGDGATRAPPTRPANLTLIAAAAAAAKLFAFLGEVKGEEAAAVAVLVGGAVRWAAPLVTPAKRRAKAQTCPRFSPHAAS</sequence>
<evidence type="ECO:0000313" key="3">
    <source>
        <dbReference type="Proteomes" id="UP000008022"/>
    </source>
</evidence>
<reference evidence="2" key="2">
    <citation type="submission" date="2015-06" db="UniProtKB">
        <authorList>
            <consortium name="EnsemblPlants"/>
        </authorList>
    </citation>
    <scope>IDENTIFICATION</scope>
</reference>
<reference evidence="3" key="1">
    <citation type="submission" date="2013-06" db="EMBL/GenBank/DDBJ databases">
        <authorList>
            <person name="Zhao Q."/>
        </authorList>
    </citation>
    <scope>NUCLEOTIDE SEQUENCE</scope>
    <source>
        <strain evidence="3">cv. W1943</strain>
    </source>
</reference>
<feature type="region of interest" description="Disordered" evidence="1">
    <location>
        <begin position="15"/>
        <end position="99"/>
    </location>
</feature>
<evidence type="ECO:0000313" key="2">
    <source>
        <dbReference type="EnsemblPlants" id="ORUFI08G05280.1"/>
    </source>
</evidence>
<accession>A0A0E0QF39</accession>
<name>A0A0E0QF39_ORYRU</name>
<dbReference type="EnsemblPlants" id="ORUFI08G05280.1">
    <property type="protein sequence ID" value="ORUFI08G05280.1"/>
    <property type="gene ID" value="ORUFI08G05280"/>
</dbReference>
<dbReference type="Gramene" id="ORUFI08G05280.1">
    <property type="protein sequence ID" value="ORUFI08G05280.1"/>
    <property type="gene ID" value="ORUFI08G05280"/>
</dbReference>
<protein>
    <submittedName>
        <fullName evidence="2">Uncharacterized protein</fullName>
    </submittedName>
</protein>
<dbReference type="HOGENOM" id="CLU_088137_0_0_1"/>
<proteinExistence type="predicted"/>
<feature type="compositionally biased region" description="Basic and acidic residues" evidence="1">
    <location>
        <begin position="68"/>
        <end position="91"/>
    </location>
</feature>
<organism evidence="2 3">
    <name type="scientific">Oryza rufipogon</name>
    <name type="common">Brownbeard rice</name>
    <name type="synonym">Asian wild rice</name>
    <dbReference type="NCBI Taxonomy" id="4529"/>
    <lineage>
        <taxon>Eukaryota</taxon>
        <taxon>Viridiplantae</taxon>
        <taxon>Streptophyta</taxon>
        <taxon>Embryophyta</taxon>
        <taxon>Tracheophyta</taxon>
        <taxon>Spermatophyta</taxon>
        <taxon>Magnoliopsida</taxon>
        <taxon>Liliopsida</taxon>
        <taxon>Poales</taxon>
        <taxon>Poaceae</taxon>
        <taxon>BOP clade</taxon>
        <taxon>Oryzoideae</taxon>
        <taxon>Oryzeae</taxon>
        <taxon>Oryzinae</taxon>
        <taxon>Oryza</taxon>
    </lineage>
</organism>